<comment type="caution">
    <text evidence="2">The sequence shown here is derived from an EMBL/GenBank/DDBJ whole genome shotgun (WGS) entry which is preliminary data.</text>
</comment>
<evidence type="ECO:0000313" key="2">
    <source>
        <dbReference type="EMBL" id="GGF25625.1"/>
    </source>
</evidence>
<evidence type="ECO:0000259" key="1">
    <source>
        <dbReference type="Pfam" id="PF00535"/>
    </source>
</evidence>
<sequence>MGNIFTENDIEILISTMNQTSLDFLFPIFPSKHFSNYNILIINQSETTTLASEFPSVRIINSEGVGLSKSRNLAIKNAIGKICVIADDDIVYQEEFLMRICNAHNKFPDAAVINFCAVNAGGKLMKKYPLRAKSNLSIFNILNTISVEMTFNNKVLEASNVSFDENFGLGGVFEMGEEAAFLTDLRKKNKQLVFEPSVIVLHAELTSSNKKNWVESYYISGALFTRIFKNNYIFWLLIKLFFDLKQNKIGLKNIKTVISSANRGHKDYQRIKNK</sequence>
<dbReference type="RefSeq" id="WP_163396081.1">
    <property type="nucleotide sequence ID" value="NZ_BMKP01000010.1"/>
</dbReference>
<name>A0ABQ1USP7_9FLAO</name>
<evidence type="ECO:0000313" key="3">
    <source>
        <dbReference type="Proteomes" id="UP000655016"/>
    </source>
</evidence>
<gene>
    <name evidence="2" type="ORF">GCM10011518_38710</name>
</gene>
<dbReference type="Gene3D" id="3.90.550.10">
    <property type="entry name" value="Spore Coat Polysaccharide Biosynthesis Protein SpsA, Chain A"/>
    <property type="match status" value="1"/>
</dbReference>
<protein>
    <recommendedName>
        <fullName evidence="1">Glycosyltransferase 2-like domain-containing protein</fullName>
    </recommendedName>
</protein>
<accession>A0ABQ1USP7</accession>
<feature type="domain" description="Glycosyltransferase 2-like" evidence="1">
    <location>
        <begin position="35"/>
        <end position="131"/>
    </location>
</feature>
<dbReference type="CDD" id="cd00761">
    <property type="entry name" value="Glyco_tranf_GTA_type"/>
    <property type="match status" value="1"/>
</dbReference>
<proteinExistence type="predicted"/>
<organism evidence="2 3">
    <name type="scientific">Flavobacterium limi</name>
    <dbReference type="NCBI Taxonomy" id="2045105"/>
    <lineage>
        <taxon>Bacteria</taxon>
        <taxon>Pseudomonadati</taxon>
        <taxon>Bacteroidota</taxon>
        <taxon>Flavobacteriia</taxon>
        <taxon>Flavobacteriales</taxon>
        <taxon>Flavobacteriaceae</taxon>
        <taxon>Flavobacterium</taxon>
    </lineage>
</organism>
<dbReference type="EMBL" id="BMKP01000010">
    <property type="protein sequence ID" value="GGF25625.1"/>
    <property type="molecule type" value="Genomic_DNA"/>
</dbReference>
<dbReference type="Pfam" id="PF00535">
    <property type="entry name" value="Glycos_transf_2"/>
    <property type="match status" value="1"/>
</dbReference>
<dbReference type="InterPro" id="IPR029044">
    <property type="entry name" value="Nucleotide-diphossugar_trans"/>
</dbReference>
<reference evidence="3" key="1">
    <citation type="journal article" date="2019" name="Int. J. Syst. Evol. Microbiol.">
        <title>The Global Catalogue of Microorganisms (GCM) 10K type strain sequencing project: providing services to taxonomists for standard genome sequencing and annotation.</title>
        <authorList>
            <consortium name="The Broad Institute Genomics Platform"/>
            <consortium name="The Broad Institute Genome Sequencing Center for Infectious Disease"/>
            <person name="Wu L."/>
            <person name="Ma J."/>
        </authorList>
    </citation>
    <scope>NUCLEOTIDE SEQUENCE [LARGE SCALE GENOMIC DNA]</scope>
    <source>
        <strain evidence="3">CGMCC 1.16060</strain>
    </source>
</reference>
<dbReference type="Proteomes" id="UP000655016">
    <property type="component" value="Unassembled WGS sequence"/>
</dbReference>
<dbReference type="SUPFAM" id="SSF53448">
    <property type="entry name" value="Nucleotide-diphospho-sugar transferases"/>
    <property type="match status" value="1"/>
</dbReference>
<dbReference type="InterPro" id="IPR001173">
    <property type="entry name" value="Glyco_trans_2-like"/>
</dbReference>
<keyword evidence="3" id="KW-1185">Reference proteome</keyword>